<dbReference type="EMBL" id="CACRXK020017893">
    <property type="protein sequence ID" value="CAB4031774.1"/>
    <property type="molecule type" value="Genomic_DNA"/>
</dbReference>
<protein>
    <submittedName>
        <fullName evidence="1">Uncharacterized protein</fullName>
    </submittedName>
</protein>
<accession>A0A6S7JNV2</accession>
<name>A0A6S7JNV2_PARCT</name>
<keyword evidence="2" id="KW-1185">Reference proteome</keyword>
<evidence type="ECO:0000313" key="1">
    <source>
        <dbReference type="EMBL" id="CAB4031774.1"/>
    </source>
</evidence>
<dbReference type="AlphaFoldDB" id="A0A6S7JNV2"/>
<evidence type="ECO:0000313" key="2">
    <source>
        <dbReference type="Proteomes" id="UP001152795"/>
    </source>
</evidence>
<reference evidence="1" key="1">
    <citation type="submission" date="2020-04" db="EMBL/GenBank/DDBJ databases">
        <authorList>
            <person name="Alioto T."/>
            <person name="Alioto T."/>
            <person name="Gomez Garrido J."/>
        </authorList>
    </citation>
    <scope>NUCLEOTIDE SEQUENCE</scope>
    <source>
        <strain evidence="1">A484AB</strain>
    </source>
</reference>
<dbReference type="Proteomes" id="UP001152795">
    <property type="component" value="Unassembled WGS sequence"/>
</dbReference>
<proteinExistence type="predicted"/>
<sequence length="104" mass="12565">MALFNQHFNAHDALEDVKALRRILFSSRLNLSSRDLLNHCKPISFNEAYDDNLYLCKRHKLSETFGSLFIRQQLWEINDQQMHGRKDRRQRLELCKLEKHLRQI</sequence>
<organism evidence="1 2">
    <name type="scientific">Paramuricea clavata</name>
    <name type="common">Red gorgonian</name>
    <name type="synonym">Violescent sea-whip</name>
    <dbReference type="NCBI Taxonomy" id="317549"/>
    <lineage>
        <taxon>Eukaryota</taxon>
        <taxon>Metazoa</taxon>
        <taxon>Cnidaria</taxon>
        <taxon>Anthozoa</taxon>
        <taxon>Octocorallia</taxon>
        <taxon>Malacalcyonacea</taxon>
        <taxon>Plexauridae</taxon>
        <taxon>Paramuricea</taxon>
    </lineage>
</organism>
<comment type="caution">
    <text evidence="1">The sequence shown here is derived from an EMBL/GenBank/DDBJ whole genome shotgun (WGS) entry which is preliminary data.</text>
</comment>
<gene>
    <name evidence="1" type="ORF">PACLA_8A026552</name>
</gene>